<comment type="similarity">
    <text evidence="1">Belongs to the peptidase M43B family.</text>
</comment>
<dbReference type="InterPro" id="IPR008754">
    <property type="entry name" value="Peptidase_M43"/>
</dbReference>
<dbReference type="SUPFAM" id="SSF55486">
    <property type="entry name" value="Metalloproteases ('zincins'), catalytic domain"/>
    <property type="match status" value="1"/>
</dbReference>
<reference evidence="11" key="1">
    <citation type="submission" date="2023-06" db="EMBL/GenBank/DDBJ databases">
        <title>Genomic of Parafulvivirga corallium.</title>
        <authorList>
            <person name="Wang G."/>
        </authorList>
    </citation>
    <scope>NUCLEOTIDE SEQUENCE</scope>
    <source>
        <strain evidence="11">BMA10</strain>
    </source>
</reference>
<evidence type="ECO:0000256" key="3">
    <source>
        <dbReference type="ARBA" id="ARBA00022723"/>
    </source>
</evidence>
<accession>A0ABT8KNL6</accession>
<dbReference type="Proteomes" id="UP001172082">
    <property type="component" value="Unassembled WGS sequence"/>
</dbReference>
<keyword evidence="2" id="KW-0645">Protease</keyword>
<dbReference type="RefSeq" id="WP_346752326.1">
    <property type="nucleotide sequence ID" value="NZ_JAUJEA010000004.1"/>
</dbReference>
<dbReference type="Gene3D" id="2.60.40.2340">
    <property type="match status" value="1"/>
</dbReference>
<feature type="domain" description="Peptidase M43 pregnancy-associated plasma-A" evidence="9">
    <location>
        <begin position="169"/>
        <end position="314"/>
    </location>
</feature>
<organism evidence="11 12">
    <name type="scientific">Splendidivirga corallicola</name>
    <dbReference type="NCBI Taxonomy" id="3051826"/>
    <lineage>
        <taxon>Bacteria</taxon>
        <taxon>Pseudomonadati</taxon>
        <taxon>Bacteroidota</taxon>
        <taxon>Cytophagia</taxon>
        <taxon>Cytophagales</taxon>
        <taxon>Splendidivirgaceae</taxon>
        <taxon>Splendidivirga</taxon>
    </lineage>
</organism>
<evidence type="ECO:0000256" key="6">
    <source>
        <dbReference type="ARBA" id="ARBA00022833"/>
    </source>
</evidence>
<sequence>MNNYLLRSIALLCLLVSALASHAQTIDIGCATDRAMEDFYQKHPEARKNAQELEIFSQQFIKNFARREGESSFVIPVVFHVNDISDPYKVTMEQLRSAIDILNEDFNALNDDFSSIDPAFDGIAANVGIEFQLARFDPNGSPTNGVTYHFNNFTGREPDGTGRSIKEISYWPGDKYLNVWICNEVEERGVFNNSGWAYLPDNDIAAQGLDGIVYNWRYLGRPGVGSSRTEGQEHIMRVLTHEVGHFLNLHHTFRNGCSGSGDNVDDTPATQQAAGCARGTQSCGHIINSENYMDYNSCPKMFTEGQKSRMIAALNANVADRNNLWTMENLESTLGIGSGGGFIDYSAIQFKESNSNDGSFDGSAIVSLSEGSEFSITNGPFIQGTHFEVENLPEGLTMTISVNSITEAEITLSGNTDNHANTDDIANLKVTFLNASFSGSTTIVNPVNDDLILDFKDPFNIVYDNIADLKVTQSETWEPFNFGVGNGNYGIFYNSETSSFQLETYTKDAITLGSTRNILLLEECEMIDENRSFTAGGDYPNLHDVYNDNYREWLGKTGYVGIRFQIGSDVHYGWLKLQVSNTGNSLTLLEHAYNQAPGQGLRAGQRAVSETLSSEKDVVSFTIDGQIGDAEIDANNGTINVSILNTTDLTDLETTIKTTACAEVSIGSSETIDLSSGEYSFTVTAEDGSQKEWIIQVAIITGTEKPLSPQLFNIYPNPSNGTFTYQVDKRVAIKVVWVFNTLGQSVFHSSNHKKQEGFIDISDNPKGIYILKIFTDEGVIERKLLKTQ</sequence>
<evidence type="ECO:0000256" key="5">
    <source>
        <dbReference type="ARBA" id="ARBA00022801"/>
    </source>
</evidence>
<keyword evidence="12" id="KW-1185">Reference proteome</keyword>
<gene>
    <name evidence="11" type="ORF">QQ008_13025</name>
</gene>
<evidence type="ECO:0000259" key="9">
    <source>
        <dbReference type="Pfam" id="PF05572"/>
    </source>
</evidence>
<keyword evidence="4" id="KW-0732">Signal</keyword>
<dbReference type="Pfam" id="PF18962">
    <property type="entry name" value="Por_Secre_tail"/>
    <property type="match status" value="1"/>
</dbReference>
<dbReference type="NCBIfam" id="TIGR04183">
    <property type="entry name" value="Por_Secre_tail"/>
    <property type="match status" value="1"/>
</dbReference>
<evidence type="ECO:0000256" key="8">
    <source>
        <dbReference type="ARBA" id="ARBA00023157"/>
    </source>
</evidence>
<evidence type="ECO:0000259" key="10">
    <source>
        <dbReference type="Pfam" id="PF18962"/>
    </source>
</evidence>
<comment type="caution">
    <text evidence="11">The sequence shown here is derived from an EMBL/GenBank/DDBJ whole genome shotgun (WGS) entry which is preliminary data.</text>
</comment>
<evidence type="ECO:0000313" key="12">
    <source>
        <dbReference type="Proteomes" id="UP001172082"/>
    </source>
</evidence>
<dbReference type="EMBL" id="JAUJEA010000004">
    <property type="protein sequence ID" value="MDN5202301.1"/>
    <property type="molecule type" value="Genomic_DNA"/>
</dbReference>
<evidence type="ECO:0000256" key="2">
    <source>
        <dbReference type="ARBA" id="ARBA00022670"/>
    </source>
</evidence>
<keyword evidence="7 11" id="KW-0482">Metalloprotease</keyword>
<dbReference type="PANTHER" id="PTHR47466">
    <property type="match status" value="1"/>
</dbReference>
<dbReference type="PANTHER" id="PTHR47466:SF1">
    <property type="entry name" value="METALLOPROTEASE MEP1 (AFU_ORTHOLOGUE AFUA_1G07730)-RELATED"/>
    <property type="match status" value="1"/>
</dbReference>
<evidence type="ECO:0000256" key="7">
    <source>
        <dbReference type="ARBA" id="ARBA00023049"/>
    </source>
</evidence>
<protein>
    <submittedName>
        <fullName evidence="11">Zinc-dependent metalloprotease</fullName>
    </submittedName>
</protein>
<evidence type="ECO:0000256" key="4">
    <source>
        <dbReference type="ARBA" id="ARBA00022729"/>
    </source>
</evidence>
<evidence type="ECO:0000256" key="1">
    <source>
        <dbReference type="ARBA" id="ARBA00008721"/>
    </source>
</evidence>
<feature type="domain" description="Secretion system C-terminal sorting" evidence="10">
    <location>
        <begin position="714"/>
        <end position="784"/>
    </location>
</feature>
<keyword evidence="3" id="KW-0479">Metal-binding</keyword>
<dbReference type="GO" id="GO:0008237">
    <property type="term" value="F:metallopeptidase activity"/>
    <property type="evidence" value="ECO:0007669"/>
    <property type="project" value="UniProtKB-KW"/>
</dbReference>
<keyword evidence="5" id="KW-0378">Hydrolase</keyword>
<proteinExistence type="inferred from homology"/>
<dbReference type="Pfam" id="PF05572">
    <property type="entry name" value="Peptidase_M43"/>
    <property type="match status" value="1"/>
</dbReference>
<keyword evidence="6" id="KW-0862">Zinc</keyword>
<name>A0ABT8KNL6_9BACT</name>
<evidence type="ECO:0000313" key="11">
    <source>
        <dbReference type="EMBL" id="MDN5202301.1"/>
    </source>
</evidence>
<keyword evidence="8" id="KW-1015">Disulfide bond</keyword>
<dbReference type="Gene3D" id="3.40.390.10">
    <property type="entry name" value="Collagenase (Catalytic Domain)"/>
    <property type="match status" value="1"/>
</dbReference>
<dbReference type="InterPro" id="IPR026444">
    <property type="entry name" value="Secre_tail"/>
</dbReference>
<dbReference type="InterPro" id="IPR024079">
    <property type="entry name" value="MetalloPept_cat_dom_sf"/>
</dbReference>